<organism evidence="6">
    <name type="scientific">Volvox carteri f. nagariensis</name>
    <dbReference type="NCBI Taxonomy" id="3068"/>
    <lineage>
        <taxon>Eukaryota</taxon>
        <taxon>Viridiplantae</taxon>
        <taxon>Chlorophyta</taxon>
        <taxon>core chlorophytes</taxon>
        <taxon>Chlorophyceae</taxon>
        <taxon>CS clade</taxon>
        <taxon>Chlamydomonadales</taxon>
        <taxon>Volvocaceae</taxon>
        <taxon>Volvox</taxon>
    </lineage>
</organism>
<keyword evidence="3" id="KW-0333">Golgi apparatus</keyword>
<dbReference type="GO" id="GO:0016757">
    <property type="term" value="F:glycosyltransferase activity"/>
    <property type="evidence" value="ECO:0007669"/>
    <property type="project" value="InterPro"/>
</dbReference>
<gene>
    <name evidence="5" type="primary">elg19</name>
    <name evidence="5" type="ORF">VOLCADRAFT_90802</name>
</gene>
<name>D8TV33_VOLCA</name>
<keyword evidence="6" id="KW-1185">Reference proteome</keyword>
<evidence type="ECO:0000256" key="1">
    <source>
        <dbReference type="ARBA" id="ARBA00004323"/>
    </source>
</evidence>
<dbReference type="RefSeq" id="XP_002950307.1">
    <property type="nucleotide sequence ID" value="XM_002950261.1"/>
</dbReference>
<dbReference type="KEGG" id="vcn:VOLCADRAFT_90802"/>
<evidence type="ECO:0000313" key="6">
    <source>
        <dbReference type="Proteomes" id="UP000001058"/>
    </source>
</evidence>
<dbReference type="GeneID" id="9619852"/>
<evidence type="ECO:0000259" key="4">
    <source>
        <dbReference type="Pfam" id="PF03016"/>
    </source>
</evidence>
<evidence type="ECO:0000313" key="5">
    <source>
        <dbReference type="EMBL" id="EFJ48508.1"/>
    </source>
</evidence>
<comment type="subcellular location">
    <subcellularLocation>
        <location evidence="1">Golgi apparatus membrane</location>
        <topology evidence="1">Single-pass type II membrane protein</topology>
    </subcellularLocation>
</comment>
<accession>D8TV33</accession>
<evidence type="ECO:0000256" key="2">
    <source>
        <dbReference type="ARBA" id="ARBA00010271"/>
    </source>
</evidence>
<reference evidence="5 6" key="1">
    <citation type="journal article" date="2010" name="Science">
        <title>Genomic analysis of organismal complexity in the multicellular green alga Volvox carteri.</title>
        <authorList>
            <person name="Prochnik S.E."/>
            <person name="Umen J."/>
            <person name="Nedelcu A.M."/>
            <person name="Hallmann A."/>
            <person name="Miller S.M."/>
            <person name="Nishii I."/>
            <person name="Ferris P."/>
            <person name="Kuo A."/>
            <person name="Mitros T."/>
            <person name="Fritz-Laylin L.K."/>
            <person name="Hellsten U."/>
            <person name="Chapman J."/>
            <person name="Simakov O."/>
            <person name="Rensing S.A."/>
            <person name="Terry A."/>
            <person name="Pangilinan J."/>
            <person name="Kapitonov V."/>
            <person name="Jurka J."/>
            <person name="Salamov A."/>
            <person name="Shapiro H."/>
            <person name="Schmutz J."/>
            <person name="Grimwood J."/>
            <person name="Lindquist E."/>
            <person name="Lucas S."/>
            <person name="Grigoriev I.V."/>
            <person name="Schmitt R."/>
            <person name="Kirk D."/>
            <person name="Rokhsar D.S."/>
        </authorList>
    </citation>
    <scope>NUCLEOTIDE SEQUENCE [LARGE SCALE GENOMIC DNA]</scope>
    <source>
        <strain evidence="6">f. Nagariensis / Eve</strain>
    </source>
</reference>
<dbReference type="OrthoDB" id="1924787at2759"/>
<feature type="domain" description="Exostosin GT47" evidence="4">
    <location>
        <begin position="9"/>
        <end position="316"/>
    </location>
</feature>
<dbReference type="PANTHER" id="PTHR11062">
    <property type="entry name" value="EXOSTOSIN HEPARAN SULFATE GLYCOSYLTRANSFERASE -RELATED"/>
    <property type="match status" value="1"/>
</dbReference>
<keyword evidence="5" id="KW-0808">Transferase</keyword>
<dbReference type="eggNOG" id="KOG1021">
    <property type="taxonomic scope" value="Eukaryota"/>
</dbReference>
<dbReference type="Proteomes" id="UP000001058">
    <property type="component" value="Unassembled WGS sequence"/>
</dbReference>
<protein>
    <submittedName>
        <fullName evidence="5">Acetylglucosaminyltransferase</fullName>
    </submittedName>
</protein>
<comment type="similarity">
    <text evidence="2">Belongs to the glycosyltransferase 47 family.</text>
</comment>
<dbReference type="AlphaFoldDB" id="D8TV33"/>
<dbReference type="InterPro" id="IPR004263">
    <property type="entry name" value="Exostosin"/>
</dbReference>
<dbReference type="PANTHER" id="PTHR11062:SF376">
    <property type="entry name" value="EXOSTOSIN FAMILY PROTEIN"/>
    <property type="match status" value="1"/>
</dbReference>
<dbReference type="GO" id="GO:0000139">
    <property type="term" value="C:Golgi membrane"/>
    <property type="evidence" value="ECO:0007669"/>
    <property type="project" value="UniProtKB-SubCell"/>
</dbReference>
<proteinExistence type="inferred from homology"/>
<dbReference type="InParanoid" id="D8TV33"/>
<dbReference type="InterPro" id="IPR040911">
    <property type="entry name" value="Exostosin_GT47"/>
</dbReference>
<dbReference type="STRING" id="3068.D8TV33"/>
<dbReference type="EMBL" id="GL378339">
    <property type="protein sequence ID" value="EFJ48508.1"/>
    <property type="molecule type" value="Genomic_DNA"/>
</dbReference>
<sequence>MCWVVRSRTEFKIYMYELPWEIAFPYELGEDVHTRDNIYTAYEEFMKYFLVDDMVRTQNPYEANLFYVPALTYFYATNVRNGQWQAEAVIEYIRTKWPFYNRTGGRDHFVFFTGDRASCHFQRWIQDSVIKVVHFGMQHRNLTWNEISNRDYACIQNKRDLVVPPRTVNLGPLLPSFSTPYYKWLVSNQGYDGNRTLLFFFAGGVADGEYSGGVRLAIKQMLSSITHLPADVKFVEGRVGGGEDEYFAMIRASKFCIAPYGHGWGNRLVQAVHLGCVPVIIQDYVYQAFEDFLPYEDFSVRMRLADVPHMIDLLRSYSEADLARLRLGLARYYRAFIWEREYDGLAYEWTLAGLQRRAYNLAAEYFHR</sequence>
<dbReference type="Pfam" id="PF03016">
    <property type="entry name" value="Exostosin_GT47"/>
    <property type="match status" value="1"/>
</dbReference>
<evidence type="ECO:0000256" key="3">
    <source>
        <dbReference type="ARBA" id="ARBA00023034"/>
    </source>
</evidence>